<reference evidence="4" key="1">
    <citation type="submission" date="2016-11" db="EMBL/GenBank/DDBJ databases">
        <authorList>
            <person name="Varghese N."/>
            <person name="Submissions S."/>
        </authorList>
    </citation>
    <scope>NUCLEOTIDE SEQUENCE [LARGE SCALE GENOMIC DNA]</scope>
    <source>
        <strain evidence="4">DSM 16219</strain>
    </source>
</reference>
<evidence type="ECO:0000256" key="1">
    <source>
        <dbReference type="ARBA" id="ARBA00010894"/>
    </source>
</evidence>
<sequence>MFVIGHFINALAIVADLALTLYMYILIIGAILSWVNPDPYNPIVRFINNVTEPVLRQVRRYLPVSFSGIDFSPVVVIFAIVFLQNFFVQSLRSLAFRLLH</sequence>
<protein>
    <submittedName>
        <fullName evidence="3">YggT family protein</fullName>
    </submittedName>
</protein>
<gene>
    <name evidence="3" type="ORF">SAMN02745216_04362</name>
</gene>
<proteinExistence type="inferred from homology"/>
<dbReference type="Proteomes" id="UP000183994">
    <property type="component" value="Unassembled WGS sequence"/>
</dbReference>
<accession>A0A1M6WNH4</accession>
<name>A0A1M6WNH4_9BACT</name>
<evidence type="ECO:0000256" key="2">
    <source>
        <dbReference type="SAM" id="Phobius"/>
    </source>
</evidence>
<comment type="similarity">
    <text evidence="1">Belongs to the YggT family.</text>
</comment>
<dbReference type="RefSeq" id="WP_073478364.1">
    <property type="nucleotide sequence ID" value="NZ_FQZU01000039.1"/>
</dbReference>
<feature type="transmembrane region" description="Helical" evidence="2">
    <location>
        <begin position="7"/>
        <end position="35"/>
    </location>
</feature>
<dbReference type="OrthoDB" id="47652at2"/>
<organism evidence="3 4">
    <name type="scientific">Desulfatibacillum alkenivorans DSM 16219</name>
    <dbReference type="NCBI Taxonomy" id="1121393"/>
    <lineage>
        <taxon>Bacteria</taxon>
        <taxon>Pseudomonadati</taxon>
        <taxon>Thermodesulfobacteriota</taxon>
        <taxon>Desulfobacteria</taxon>
        <taxon>Desulfobacterales</taxon>
        <taxon>Desulfatibacillaceae</taxon>
        <taxon>Desulfatibacillum</taxon>
    </lineage>
</organism>
<keyword evidence="2" id="KW-0472">Membrane</keyword>
<keyword evidence="2" id="KW-0812">Transmembrane</keyword>
<dbReference type="EMBL" id="FQZU01000039">
    <property type="protein sequence ID" value="SHK95196.1"/>
    <property type="molecule type" value="Genomic_DNA"/>
</dbReference>
<dbReference type="PANTHER" id="PTHR33219:SF14">
    <property type="entry name" value="PROTEIN COFACTOR ASSEMBLY OF COMPLEX C SUBUNIT B CCB3, CHLOROPLASTIC-RELATED"/>
    <property type="match status" value="1"/>
</dbReference>
<evidence type="ECO:0000313" key="4">
    <source>
        <dbReference type="Proteomes" id="UP000183994"/>
    </source>
</evidence>
<keyword evidence="2" id="KW-1133">Transmembrane helix</keyword>
<dbReference type="AlphaFoldDB" id="A0A1M6WNH4"/>
<dbReference type="GO" id="GO:0016020">
    <property type="term" value="C:membrane"/>
    <property type="evidence" value="ECO:0007669"/>
    <property type="project" value="InterPro"/>
</dbReference>
<evidence type="ECO:0000313" key="3">
    <source>
        <dbReference type="EMBL" id="SHK95196.1"/>
    </source>
</evidence>
<dbReference type="PANTHER" id="PTHR33219">
    <property type="entry name" value="YLMG HOMOLOG PROTEIN 2, CHLOROPLASTIC"/>
    <property type="match status" value="1"/>
</dbReference>
<dbReference type="InterPro" id="IPR003425">
    <property type="entry name" value="CCB3/YggT"/>
</dbReference>
<feature type="transmembrane region" description="Helical" evidence="2">
    <location>
        <begin position="71"/>
        <end position="88"/>
    </location>
</feature>
<dbReference type="STRING" id="1121393.SAMN02745216_04362"/>
<dbReference type="Pfam" id="PF02325">
    <property type="entry name" value="CCB3_YggT"/>
    <property type="match status" value="1"/>
</dbReference>
<keyword evidence="4" id="KW-1185">Reference proteome</keyword>